<reference evidence="14" key="1">
    <citation type="submission" date="2016-06" db="EMBL/GenBank/DDBJ databases">
        <authorList>
            <person name="Nascimento L."/>
            <person name="Pereira R.V."/>
            <person name="Martins L.F."/>
            <person name="Quaggio R.B."/>
            <person name="Silva A.M."/>
            <person name="Setubal J.C."/>
        </authorList>
    </citation>
    <scope>NUCLEOTIDE SEQUENCE [LARGE SCALE GENOMIC DNA]</scope>
</reference>
<dbReference type="InterPro" id="IPR031944">
    <property type="entry name" value="RsgA_N"/>
</dbReference>
<feature type="binding site" evidence="10">
    <location>
        <position position="259"/>
    </location>
    <ligand>
        <name>Zn(2+)</name>
        <dbReference type="ChEBI" id="CHEBI:29105"/>
    </ligand>
</feature>
<keyword evidence="6 10" id="KW-0378">Hydrolase</keyword>
<dbReference type="InterPro" id="IPR027417">
    <property type="entry name" value="P-loop_NTPase"/>
</dbReference>
<keyword evidence="9 10" id="KW-0342">GTP-binding</keyword>
<dbReference type="CDD" id="cd01854">
    <property type="entry name" value="YjeQ_EngC"/>
    <property type="match status" value="1"/>
</dbReference>
<dbReference type="PROSITE" id="PS50936">
    <property type="entry name" value="ENGC_GTPASE"/>
    <property type="match status" value="1"/>
</dbReference>
<dbReference type="PANTHER" id="PTHR32120">
    <property type="entry name" value="SMALL RIBOSOMAL SUBUNIT BIOGENESIS GTPASE RSGA"/>
    <property type="match status" value="1"/>
</dbReference>
<feature type="binding site" evidence="10">
    <location>
        <begin position="170"/>
        <end position="178"/>
    </location>
    <ligand>
        <name>GTP</name>
        <dbReference type="ChEBI" id="CHEBI:37565"/>
    </ligand>
</feature>
<evidence type="ECO:0000256" key="3">
    <source>
        <dbReference type="ARBA" id="ARBA00022723"/>
    </source>
</evidence>
<dbReference type="Pfam" id="PF16745">
    <property type="entry name" value="RsgA_N"/>
    <property type="match status" value="1"/>
</dbReference>
<dbReference type="InterPro" id="IPR004881">
    <property type="entry name" value="Ribosome_biogen_GTPase_RsgA"/>
</dbReference>
<dbReference type="EC" id="3.6.1.-" evidence="10"/>
<proteinExistence type="inferred from homology"/>
<dbReference type="GO" id="GO:0042274">
    <property type="term" value="P:ribosomal small subunit biogenesis"/>
    <property type="evidence" value="ECO:0007669"/>
    <property type="project" value="UniProtKB-UniRule"/>
</dbReference>
<feature type="binding site" evidence="10">
    <location>
        <position position="265"/>
    </location>
    <ligand>
        <name>Zn(2+)</name>
        <dbReference type="ChEBI" id="CHEBI:29105"/>
    </ligand>
</feature>
<dbReference type="InterPro" id="IPR030378">
    <property type="entry name" value="G_CP_dom"/>
</dbReference>
<sequence length="300" mass="33442">MELEGRIVKIISNFCYVDTEKGLVPCKARGVFKKKALTPLVGDRVSLSWDGGEYGIIQAIHPRSNQLFRPPVANMDQVCLVFSVAEPPLSLVLLDRFLVHVEAHRFPALLCFSKMDLLPLQESETAEQFYQTCEIYKKIGYPVIPISVRTGEGLDQLIERLQGKTTVLAGQSGVGKSSLLNALIPGSNMETAEISKKLGRGRHTTRHVELLSLPQGGYLVDTPGFSQLDFQGISSGKLADAFPEFAAYSMHCRFRSCLHWKEPDCGVREAVAEGAIAPTRYEHYLHFLQDRLAEEKHKKL</sequence>
<keyword evidence="8 10" id="KW-0694">RNA-binding</keyword>
<dbReference type="Gene3D" id="1.10.40.50">
    <property type="entry name" value="Probable gtpase engc, domain 3"/>
    <property type="match status" value="1"/>
</dbReference>
<dbReference type="NCBIfam" id="TIGR00157">
    <property type="entry name" value="ribosome small subunit-dependent GTPase A"/>
    <property type="match status" value="1"/>
</dbReference>
<comment type="function">
    <text evidence="10">One of several proteins that assist in the late maturation steps of the functional core of the 30S ribosomal subunit. Helps release RbfA from mature subunits. May play a role in the assembly of ribosomal proteins into the subunit. Circularly permuted GTPase that catalyzes slow GTP hydrolysis, GTPase activity is stimulated by the 30S ribosomal subunit.</text>
</comment>
<comment type="subunit">
    <text evidence="10">Monomer. Associates with 30S ribosomal subunit, binds 16S rRNA.</text>
</comment>
<evidence type="ECO:0000256" key="10">
    <source>
        <dbReference type="HAMAP-Rule" id="MF_01820"/>
    </source>
</evidence>
<evidence type="ECO:0000256" key="2">
    <source>
        <dbReference type="ARBA" id="ARBA00022517"/>
    </source>
</evidence>
<evidence type="ECO:0000256" key="6">
    <source>
        <dbReference type="ARBA" id="ARBA00022801"/>
    </source>
</evidence>
<feature type="binding site" evidence="10">
    <location>
        <position position="252"/>
    </location>
    <ligand>
        <name>Zn(2+)</name>
        <dbReference type="ChEBI" id="CHEBI:29105"/>
    </ligand>
</feature>
<dbReference type="GO" id="GO:0019843">
    <property type="term" value="F:rRNA binding"/>
    <property type="evidence" value="ECO:0007669"/>
    <property type="project" value="UniProtKB-KW"/>
</dbReference>
<accession>A0A1Y3PNJ4</accession>
<comment type="subcellular location">
    <subcellularLocation>
        <location evidence="10">Cytoplasm</location>
    </subcellularLocation>
</comment>
<keyword evidence="5 10" id="KW-0547">Nucleotide-binding</keyword>
<keyword evidence="7 10" id="KW-0862">Zinc</keyword>
<evidence type="ECO:0000256" key="1">
    <source>
        <dbReference type="ARBA" id="ARBA00022490"/>
    </source>
</evidence>
<dbReference type="Proteomes" id="UP000196475">
    <property type="component" value="Unassembled WGS sequence"/>
</dbReference>
<dbReference type="Gene3D" id="2.40.50.140">
    <property type="entry name" value="Nucleic acid-binding proteins"/>
    <property type="match status" value="1"/>
</dbReference>
<dbReference type="GO" id="GO:0003924">
    <property type="term" value="F:GTPase activity"/>
    <property type="evidence" value="ECO:0007669"/>
    <property type="project" value="UniProtKB-UniRule"/>
</dbReference>
<evidence type="ECO:0000259" key="11">
    <source>
        <dbReference type="PROSITE" id="PS50936"/>
    </source>
</evidence>
<evidence type="ECO:0000256" key="4">
    <source>
        <dbReference type="ARBA" id="ARBA00022730"/>
    </source>
</evidence>
<name>A0A1Y3PNJ4_9BACI</name>
<dbReference type="InterPro" id="IPR010914">
    <property type="entry name" value="RsgA_GTPase_dom"/>
</dbReference>
<keyword evidence="4 10" id="KW-0699">rRNA-binding</keyword>
<dbReference type="CDD" id="cd04466">
    <property type="entry name" value="S1_YloQ_GTPase"/>
    <property type="match status" value="1"/>
</dbReference>
<dbReference type="PANTHER" id="PTHR32120:SF11">
    <property type="entry name" value="SMALL RIBOSOMAL SUBUNIT BIOGENESIS GTPASE RSGA 1, MITOCHONDRIAL-RELATED"/>
    <property type="match status" value="1"/>
</dbReference>
<dbReference type="GO" id="GO:0005737">
    <property type="term" value="C:cytoplasm"/>
    <property type="evidence" value="ECO:0007669"/>
    <property type="project" value="UniProtKB-SubCell"/>
</dbReference>
<dbReference type="PROSITE" id="PS51721">
    <property type="entry name" value="G_CP"/>
    <property type="match status" value="1"/>
</dbReference>
<evidence type="ECO:0000313" key="13">
    <source>
        <dbReference type="EMBL" id="OUM87717.1"/>
    </source>
</evidence>
<evidence type="ECO:0000313" key="14">
    <source>
        <dbReference type="Proteomes" id="UP000196475"/>
    </source>
</evidence>
<feature type="binding site" evidence="10">
    <location>
        <begin position="113"/>
        <end position="116"/>
    </location>
    <ligand>
        <name>GTP</name>
        <dbReference type="ChEBI" id="CHEBI:37565"/>
    </ligand>
</feature>
<keyword evidence="3 10" id="KW-0479">Metal-binding</keyword>
<evidence type="ECO:0000256" key="5">
    <source>
        <dbReference type="ARBA" id="ARBA00022741"/>
    </source>
</evidence>
<evidence type="ECO:0000256" key="9">
    <source>
        <dbReference type="ARBA" id="ARBA00023134"/>
    </source>
</evidence>
<dbReference type="HAMAP" id="MF_01820">
    <property type="entry name" value="GTPase_RsgA"/>
    <property type="match status" value="1"/>
</dbReference>
<dbReference type="SUPFAM" id="SSF52540">
    <property type="entry name" value="P-loop containing nucleoside triphosphate hydrolases"/>
    <property type="match status" value="1"/>
</dbReference>
<keyword evidence="2 10" id="KW-0690">Ribosome biogenesis</keyword>
<evidence type="ECO:0000256" key="8">
    <source>
        <dbReference type="ARBA" id="ARBA00022884"/>
    </source>
</evidence>
<evidence type="ECO:0000256" key="7">
    <source>
        <dbReference type="ARBA" id="ARBA00022833"/>
    </source>
</evidence>
<organism evidence="13 14">
    <name type="scientific">Bacillus thermozeamaize</name>
    <dbReference type="NCBI Taxonomy" id="230954"/>
    <lineage>
        <taxon>Bacteria</taxon>
        <taxon>Bacillati</taxon>
        <taxon>Bacillota</taxon>
        <taxon>Bacilli</taxon>
        <taxon>Bacillales</taxon>
        <taxon>Bacillaceae</taxon>
        <taxon>Bacillus</taxon>
    </lineage>
</organism>
<dbReference type="Gene3D" id="3.40.50.300">
    <property type="entry name" value="P-loop containing nucleotide triphosphate hydrolases"/>
    <property type="match status" value="1"/>
</dbReference>
<dbReference type="GO" id="GO:0046872">
    <property type="term" value="F:metal ion binding"/>
    <property type="evidence" value="ECO:0007669"/>
    <property type="project" value="UniProtKB-KW"/>
</dbReference>
<dbReference type="GO" id="GO:0005525">
    <property type="term" value="F:GTP binding"/>
    <property type="evidence" value="ECO:0007669"/>
    <property type="project" value="UniProtKB-UniRule"/>
</dbReference>
<comment type="cofactor">
    <cofactor evidence="10">
        <name>Zn(2+)</name>
        <dbReference type="ChEBI" id="CHEBI:29105"/>
    </cofactor>
    <text evidence="10">Binds 1 zinc ion per subunit.</text>
</comment>
<feature type="binding site" evidence="10">
    <location>
        <position position="257"/>
    </location>
    <ligand>
        <name>Zn(2+)</name>
        <dbReference type="ChEBI" id="CHEBI:29105"/>
    </ligand>
</feature>
<dbReference type="InterPro" id="IPR012340">
    <property type="entry name" value="NA-bd_OB-fold"/>
</dbReference>
<evidence type="ECO:0000259" key="12">
    <source>
        <dbReference type="PROSITE" id="PS51721"/>
    </source>
</evidence>
<gene>
    <name evidence="10" type="primary">rsgA</name>
    <name evidence="13" type="ORF">BAA01_12960</name>
</gene>
<feature type="domain" description="CP-type G" evidence="12">
    <location>
        <begin position="64"/>
        <end position="228"/>
    </location>
</feature>
<comment type="similarity">
    <text evidence="10">Belongs to the TRAFAC class YlqF/YawG GTPase family. RsgA subfamily.</text>
</comment>
<dbReference type="AlphaFoldDB" id="A0A1Y3PNJ4"/>
<dbReference type="Pfam" id="PF03193">
    <property type="entry name" value="RsgA_GTPase"/>
    <property type="match status" value="1"/>
</dbReference>
<keyword evidence="1 10" id="KW-0963">Cytoplasm</keyword>
<dbReference type="EMBL" id="LZRT01000070">
    <property type="protein sequence ID" value="OUM87717.1"/>
    <property type="molecule type" value="Genomic_DNA"/>
</dbReference>
<dbReference type="SUPFAM" id="SSF50249">
    <property type="entry name" value="Nucleic acid-binding proteins"/>
    <property type="match status" value="1"/>
</dbReference>
<comment type="caution">
    <text evidence="13">The sequence shown here is derived from an EMBL/GenBank/DDBJ whole genome shotgun (WGS) entry which is preliminary data.</text>
</comment>
<protein>
    <recommendedName>
        <fullName evidence="10">Small ribosomal subunit biogenesis GTPase RsgA</fullName>
        <ecNumber evidence="10">3.6.1.-</ecNumber>
    </recommendedName>
</protein>
<feature type="domain" description="EngC GTPase" evidence="11">
    <location>
        <begin position="73"/>
        <end position="226"/>
    </location>
</feature>